<gene>
    <name evidence="3" type="ORF">C7S18_15785</name>
</gene>
<proteinExistence type="predicted"/>
<dbReference type="AlphaFoldDB" id="A0A2P1PUM7"/>
<feature type="domain" description="Beta-lactamase-related" evidence="2">
    <location>
        <begin position="87"/>
        <end position="401"/>
    </location>
</feature>
<reference evidence="3 4" key="2">
    <citation type="submission" date="2018-03" db="EMBL/GenBank/DDBJ databases">
        <authorList>
            <person name="Keele B.F."/>
        </authorList>
    </citation>
    <scope>NUCLEOTIDE SEQUENCE [LARGE SCALE GENOMIC DNA]</scope>
    <source>
        <strain evidence="3 4">D13</strain>
    </source>
</reference>
<protein>
    <submittedName>
        <fullName evidence="3">Penicillin-binding protein</fullName>
    </submittedName>
</protein>
<dbReference type="InterPro" id="IPR001466">
    <property type="entry name" value="Beta-lactam-related"/>
</dbReference>
<evidence type="ECO:0000313" key="4">
    <source>
        <dbReference type="Proteomes" id="UP000241074"/>
    </source>
</evidence>
<reference evidence="3 4" key="1">
    <citation type="submission" date="2018-03" db="EMBL/GenBank/DDBJ databases">
        <title>Ahniella affigens gen. nov., sp. nov., a gammaproteobacterium isolated from sandy soil near a stream.</title>
        <authorList>
            <person name="Ko Y."/>
            <person name="Kim J.-H."/>
        </authorList>
    </citation>
    <scope>NUCLEOTIDE SEQUENCE [LARGE SCALE GENOMIC DNA]</scope>
    <source>
        <strain evidence="3 4">D13</strain>
    </source>
</reference>
<dbReference type="Proteomes" id="UP000241074">
    <property type="component" value="Chromosome"/>
</dbReference>
<dbReference type="InterPro" id="IPR050491">
    <property type="entry name" value="AmpC-like"/>
</dbReference>
<dbReference type="KEGG" id="xba:C7S18_15785"/>
<evidence type="ECO:0000259" key="2">
    <source>
        <dbReference type="Pfam" id="PF00144"/>
    </source>
</evidence>
<dbReference type="PANTHER" id="PTHR46825">
    <property type="entry name" value="D-ALANYL-D-ALANINE-CARBOXYPEPTIDASE/ENDOPEPTIDASE AMPH"/>
    <property type="match status" value="1"/>
</dbReference>
<dbReference type="Pfam" id="PF00144">
    <property type="entry name" value="Beta-lactamase"/>
    <property type="match status" value="1"/>
</dbReference>
<feature type="region of interest" description="Disordered" evidence="1">
    <location>
        <begin position="1"/>
        <end position="24"/>
    </location>
</feature>
<sequence length="407" mass="44082">MRGRCPQPIAGPKKAGRSFPWIPNGPATESGGTSVIVCRFCLRGLSMNRMGFSVSGVCGLLLAASQACSAGDLNDSADAILAKHFDGEGPGAAVALIVDGEVRAETAIGYADVDQEIAIDSRTLFDLASVSKHFTAFAALTLERQGKLDAEQPVSRYLPDFEDEPSSRDVTVSDLIHHVSGLADYSSDAWEGSDSAFARLTNESHLSWLNEQATEEEPGTVYRYNNSGYALLALLVQRVSGQRFADFVREQLFKPAGMRSARVMDDYKLRFPRQARGYASDEDGEFTSSSSPSSVTGDGNIYASLSDMIAWMRALDSDVVLNKREKDLAWRNGKLDSGEPIEDEDGSGYGYGWVIEDDGVVSHSGSWMGTATYVLRDRRKQISVVVLSNDENAEVSDIAEALADLVD</sequence>
<accession>A0A2P1PUM7</accession>
<dbReference type="InterPro" id="IPR012338">
    <property type="entry name" value="Beta-lactam/transpept-like"/>
</dbReference>
<organism evidence="3 4">
    <name type="scientific">Ahniella affigens</name>
    <dbReference type="NCBI Taxonomy" id="2021234"/>
    <lineage>
        <taxon>Bacteria</taxon>
        <taxon>Pseudomonadati</taxon>
        <taxon>Pseudomonadota</taxon>
        <taxon>Gammaproteobacteria</taxon>
        <taxon>Lysobacterales</taxon>
        <taxon>Rhodanobacteraceae</taxon>
        <taxon>Ahniella</taxon>
    </lineage>
</organism>
<dbReference type="SUPFAM" id="SSF56601">
    <property type="entry name" value="beta-lactamase/transpeptidase-like"/>
    <property type="match status" value="1"/>
</dbReference>
<dbReference type="EMBL" id="CP027860">
    <property type="protein sequence ID" value="AVP98556.1"/>
    <property type="molecule type" value="Genomic_DNA"/>
</dbReference>
<dbReference type="OrthoDB" id="9799367at2"/>
<evidence type="ECO:0000256" key="1">
    <source>
        <dbReference type="SAM" id="MobiDB-lite"/>
    </source>
</evidence>
<dbReference type="PANTHER" id="PTHR46825:SF9">
    <property type="entry name" value="BETA-LACTAMASE-RELATED DOMAIN-CONTAINING PROTEIN"/>
    <property type="match status" value="1"/>
</dbReference>
<evidence type="ECO:0000313" key="3">
    <source>
        <dbReference type="EMBL" id="AVP98556.1"/>
    </source>
</evidence>
<name>A0A2P1PUM7_9GAMM</name>
<keyword evidence="4" id="KW-1185">Reference proteome</keyword>
<dbReference type="Gene3D" id="3.40.710.10">
    <property type="entry name" value="DD-peptidase/beta-lactamase superfamily"/>
    <property type="match status" value="1"/>
</dbReference>